<comment type="caution">
    <text evidence="1">The sequence shown here is derived from an EMBL/GenBank/DDBJ whole genome shotgun (WGS) entry which is preliminary data.</text>
</comment>
<organism evidence="1 2">
    <name type="scientific">Portunus trituberculatus</name>
    <name type="common">Swimming crab</name>
    <name type="synonym">Neptunus trituberculatus</name>
    <dbReference type="NCBI Taxonomy" id="210409"/>
    <lineage>
        <taxon>Eukaryota</taxon>
        <taxon>Metazoa</taxon>
        <taxon>Ecdysozoa</taxon>
        <taxon>Arthropoda</taxon>
        <taxon>Crustacea</taxon>
        <taxon>Multicrustacea</taxon>
        <taxon>Malacostraca</taxon>
        <taxon>Eumalacostraca</taxon>
        <taxon>Eucarida</taxon>
        <taxon>Decapoda</taxon>
        <taxon>Pleocyemata</taxon>
        <taxon>Brachyura</taxon>
        <taxon>Eubrachyura</taxon>
        <taxon>Portunoidea</taxon>
        <taxon>Portunidae</taxon>
        <taxon>Portuninae</taxon>
        <taxon>Portunus</taxon>
    </lineage>
</organism>
<evidence type="ECO:0000313" key="2">
    <source>
        <dbReference type="Proteomes" id="UP000324222"/>
    </source>
</evidence>
<evidence type="ECO:0000313" key="1">
    <source>
        <dbReference type="EMBL" id="MPC15264.1"/>
    </source>
</evidence>
<dbReference type="Proteomes" id="UP000324222">
    <property type="component" value="Unassembled WGS sequence"/>
</dbReference>
<dbReference type="AlphaFoldDB" id="A0A5B7D2W3"/>
<dbReference type="EMBL" id="VSRR010000412">
    <property type="protein sequence ID" value="MPC15264.1"/>
    <property type="molecule type" value="Genomic_DNA"/>
</dbReference>
<gene>
    <name evidence="1" type="ORF">E2C01_008050</name>
</gene>
<proteinExistence type="predicted"/>
<accession>A0A5B7D2W3</accession>
<reference evidence="1 2" key="1">
    <citation type="submission" date="2019-05" db="EMBL/GenBank/DDBJ databases">
        <title>Another draft genome of Portunus trituberculatus and its Hox gene families provides insights of decapod evolution.</title>
        <authorList>
            <person name="Jeong J.-H."/>
            <person name="Song I."/>
            <person name="Kim S."/>
            <person name="Choi T."/>
            <person name="Kim D."/>
            <person name="Ryu S."/>
            <person name="Kim W."/>
        </authorList>
    </citation>
    <scope>NUCLEOTIDE SEQUENCE [LARGE SCALE GENOMIC DNA]</scope>
    <source>
        <tissue evidence="1">Muscle</tissue>
    </source>
</reference>
<sequence length="67" mass="7790">MQVLPTQVHDNRGQHCMSSARHWKYVDRSEPALTDRNTTTFAYFNTSTDICLHLPLLEPLAQVKYNK</sequence>
<protein>
    <submittedName>
        <fullName evidence="1">Uncharacterized protein</fullName>
    </submittedName>
</protein>
<name>A0A5B7D2W3_PORTR</name>
<keyword evidence="2" id="KW-1185">Reference proteome</keyword>